<dbReference type="EMBL" id="QRVL01000008">
    <property type="protein sequence ID" value="RGS39636.1"/>
    <property type="molecule type" value="Genomic_DNA"/>
</dbReference>
<sequence length="648" mass="73806">MDGFTSIRRSIEHMKITVQKVIKGVRYLKHYGVKEFFIRLQEKMESENVPYEPWYEHHKATEETLRRQRKQSAAWKGAPCVSIVVPLYCTNETFLREMIGSVQAQSYENWELCLADGSPEENAARLETVVRECAGEDARICYRRLEKNLGIAGNTNAAIPMAHGEWIALLDHDDLLAPDALYETVHLILRGPKDETGVAATGFHKAGAQYDMIYTDEDKVDMDGKTHFQPHFKPDINIDLLRSNNYITHFTMMRKTLLEKAGMIREEYDGAQDYDLFLRCVECAEAIGHVPRVLYHWRCHTESTSENPFSKQYAVDAGRRALEDHLKRQGIAGEVTATKDMGFYTVRYPYSGNPLVSIVIPSRDEVETLKKCLAAIQKTHYANYEVIVVENNSAPETFDFYRSITSEEVKEGESVCYEGTLSGGQRICVAVWKEGFNYSALNNFGVSFAKGEYLVLMNNDIEMITEDWLEEMLGTCQRREVGVVGAKLYYPDDTVQHAGIVVGIGGNARGIGQNMFMGLQRARSGYLHKASLAMDYSAVTAACLMVKRNIYEAVGGFEEKLAVAFNDVDFCLKVRKEGYLVVYQPRVEAYHYESKSRGSEDSPEKVARFGREIEYMRNHWIGILKNGDPYYNPNFSTVYPNYALRDYH</sequence>
<keyword evidence="2" id="KW-0808">Transferase</keyword>
<dbReference type="CDD" id="cd04186">
    <property type="entry name" value="GT_2_like_c"/>
    <property type="match status" value="1"/>
</dbReference>
<proteinExistence type="predicted"/>
<organism evidence="2 3">
    <name type="scientific">Roseburia hominis</name>
    <dbReference type="NCBI Taxonomy" id="301301"/>
    <lineage>
        <taxon>Bacteria</taxon>
        <taxon>Bacillati</taxon>
        <taxon>Bacillota</taxon>
        <taxon>Clostridia</taxon>
        <taxon>Lachnospirales</taxon>
        <taxon>Lachnospiraceae</taxon>
        <taxon>Roseburia</taxon>
    </lineage>
</organism>
<reference evidence="2 3" key="1">
    <citation type="submission" date="2018-08" db="EMBL/GenBank/DDBJ databases">
        <title>A genome reference for cultivated species of the human gut microbiota.</title>
        <authorList>
            <person name="Zou Y."/>
            <person name="Xue W."/>
            <person name="Luo G."/>
        </authorList>
    </citation>
    <scope>NUCLEOTIDE SEQUENCE [LARGE SCALE GENOMIC DNA]</scope>
    <source>
        <strain evidence="2 3">AF22-12AC</strain>
    </source>
</reference>
<dbReference type="Gene3D" id="3.90.550.10">
    <property type="entry name" value="Spore Coat Polysaccharide Biosynthesis Protein SpsA, Chain A"/>
    <property type="match status" value="2"/>
</dbReference>
<dbReference type="PANTHER" id="PTHR43179">
    <property type="entry name" value="RHAMNOSYLTRANSFERASE WBBL"/>
    <property type="match status" value="1"/>
</dbReference>
<evidence type="ECO:0000259" key="1">
    <source>
        <dbReference type="PROSITE" id="PS00028"/>
    </source>
</evidence>
<accession>A0A395VAQ7</accession>
<dbReference type="CDD" id="cd04184">
    <property type="entry name" value="GT2_RfbC_Mx_like"/>
    <property type="match status" value="1"/>
</dbReference>
<dbReference type="PROSITE" id="PS00028">
    <property type="entry name" value="ZINC_FINGER_C2H2_1"/>
    <property type="match status" value="1"/>
</dbReference>
<comment type="caution">
    <text evidence="2">The sequence shown here is derived from an EMBL/GenBank/DDBJ whole genome shotgun (WGS) entry which is preliminary data.</text>
</comment>
<dbReference type="InterPro" id="IPR001173">
    <property type="entry name" value="Glyco_trans_2-like"/>
</dbReference>
<dbReference type="InterPro" id="IPR029044">
    <property type="entry name" value="Nucleotide-diphossugar_trans"/>
</dbReference>
<dbReference type="InterPro" id="IPR013087">
    <property type="entry name" value="Znf_C2H2_type"/>
</dbReference>
<dbReference type="SUPFAM" id="SSF53448">
    <property type="entry name" value="Nucleotide-diphospho-sugar transferases"/>
    <property type="match status" value="2"/>
</dbReference>
<dbReference type="GO" id="GO:0016757">
    <property type="term" value="F:glycosyltransferase activity"/>
    <property type="evidence" value="ECO:0007669"/>
    <property type="project" value="UniProtKB-KW"/>
</dbReference>
<evidence type="ECO:0000313" key="3">
    <source>
        <dbReference type="Proteomes" id="UP000266172"/>
    </source>
</evidence>
<dbReference type="Proteomes" id="UP000266172">
    <property type="component" value="Unassembled WGS sequence"/>
</dbReference>
<dbReference type="Pfam" id="PF00535">
    <property type="entry name" value="Glycos_transf_2"/>
    <property type="match status" value="2"/>
</dbReference>
<name>A0A395VAQ7_9FIRM</name>
<gene>
    <name evidence="2" type="ORF">DWX93_10440</name>
</gene>
<evidence type="ECO:0000313" key="2">
    <source>
        <dbReference type="EMBL" id="RGS39636.1"/>
    </source>
</evidence>
<feature type="domain" description="C2H2-type" evidence="1">
    <location>
        <begin position="280"/>
        <end position="300"/>
    </location>
</feature>
<dbReference type="AlphaFoldDB" id="A0A395VAQ7"/>
<protein>
    <submittedName>
        <fullName evidence="2">Glycosyltransferase family 2 protein</fullName>
    </submittedName>
</protein>
<dbReference type="PANTHER" id="PTHR43179:SF7">
    <property type="entry name" value="RHAMNOSYLTRANSFERASE WBBL"/>
    <property type="match status" value="1"/>
</dbReference>